<dbReference type="GO" id="GO:0008855">
    <property type="term" value="F:exodeoxyribonuclease VII activity"/>
    <property type="evidence" value="ECO:0007669"/>
    <property type="project" value="UniProtKB-UniRule"/>
</dbReference>
<gene>
    <name evidence="8" type="primary">xseA</name>
    <name evidence="8" type="ORF">FO442_04235</name>
</gene>
<dbReference type="EMBL" id="VLPL01000002">
    <property type="protein sequence ID" value="TSJ46372.1"/>
    <property type="molecule type" value="Genomic_DNA"/>
</dbReference>
<dbReference type="GO" id="GO:0009318">
    <property type="term" value="C:exodeoxyribonuclease VII complex"/>
    <property type="evidence" value="ECO:0007669"/>
    <property type="project" value="UniProtKB-UniRule"/>
</dbReference>
<dbReference type="InterPro" id="IPR003753">
    <property type="entry name" value="Exonuc_VII_L"/>
</dbReference>
<comment type="subcellular location">
    <subcellularLocation>
        <location evidence="5">Cytoplasm</location>
    </subcellularLocation>
</comment>
<dbReference type="CDD" id="cd04489">
    <property type="entry name" value="ExoVII_LU_OBF"/>
    <property type="match status" value="1"/>
</dbReference>
<feature type="domain" description="OB-fold nucleic acid binding" evidence="7">
    <location>
        <begin position="7"/>
        <end position="104"/>
    </location>
</feature>
<dbReference type="Pfam" id="PF13742">
    <property type="entry name" value="tRNA_anti_2"/>
    <property type="match status" value="1"/>
</dbReference>
<comment type="similarity">
    <text evidence="5">Belongs to the XseA family.</text>
</comment>
<evidence type="ECO:0000256" key="2">
    <source>
        <dbReference type="ARBA" id="ARBA00022722"/>
    </source>
</evidence>
<proteinExistence type="inferred from homology"/>
<dbReference type="GO" id="GO:0005737">
    <property type="term" value="C:cytoplasm"/>
    <property type="evidence" value="ECO:0007669"/>
    <property type="project" value="UniProtKB-SubCell"/>
</dbReference>
<keyword evidence="9" id="KW-1185">Reference proteome</keyword>
<evidence type="ECO:0000313" key="8">
    <source>
        <dbReference type="EMBL" id="TSJ46372.1"/>
    </source>
</evidence>
<organism evidence="8 9">
    <name type="scientific">Fluviicola chungangensis</name>
    <dbReference type="NCBI Taxonomy" id="2597671"/>
    <lineage>
        <taxon>Bacteria</taxon>
        <taxon>Pseudomonadati</taxon>
        <taxon>Bacteroidota</taxon>
        <taxon>Flavobacteriia</taxon>
        <taxon>Flavobacteriales</taxon>
        <taxon>Crocinitomicaceae</taxon>
        <taxon>Fluviicola</taxon>
    </lineage>
</organism>
<dbReference type="NCBIfam" id="TIGR00237">
    <property type="entry name" value="xseA"/>
    <property type="match status" value="1"/>
</dbReference>
<name>A0A556N2J7_9FLAO</name>
<reference evidence="8 9" key="1">
    <citation type="submission" date="2019-07" db="EMBL/GenBank/DDBJ databases">
        <authorList>
            <person name="Huq M.A."/>
        </authorList>
    </citation>
    <scope>NUCLEOTIDE SEQUENCE [LARGE SCALE GENOMIC DNA]</scope>
    <source>
        <strain evidence="8 9">MAH-3</strain>
    </source>
</reference>
<evidence type="ECO:0000259" key="6">
    <source>
        <dbReference type="Pfam" id="PF02601"/>
    </source>
</evidence>
<dbReference type="PANTHER" id="PTHR30008:SF0">
    <property type="entry name" value="EXODEOXYRIBONUCLEASE 7 LARGE SUBUNIT"/>
    <property type="match status" value="1"/>
</dbReference>
<dbReference type="AlphaFoldDB" id="A0A556N2J7"/>
<evidence type="ECO:0000256" key="4">
    <source>
        <dbReference type="ARBA" id="ARBA00022839"/>
    </source>
</evidence>
<dbReference type="InterPro" id="IPR025824">
    <property type="entry name" value="OB-fold_nuc-bd_dom"/>
</dbReference>
<feature type="domain" description="Exonuclease VII large subunit C-terminal" evidence="6">
    <location>
        <begin position="138"/>
        <end position="473"/>
    </location>
</feature>
<sequence>MESPQHFTLKQVAESIRKTIAERYSRTYWVTAEMHKLNQTRKGHCYPELVQKEDESIIVEMRGTIWKQHFERIQQKFFEIVKEPLHDGMELLFHVKITYHPLYNIGLEIIDIDPNYTLGALQRERQETLERLNKEGILNANQNLEMALVPKRLAIISQADSKGYSDFVTLLNGHPKRYHFNTFLFEATLQGDAAITSIQNQLKRIEKVKQHFDAVVIIRGGGGEIGMHCYNNYDLAKAIATFPLPVLTGIGHSTNLTVCEMIAFRNGITPSDMAYFLLRIFEELDEPLDEILWKLPKQIQHFIQGVNNQFGQLTRTFRQEVQTALQSERNIFLNTVKDFEFRVKHKMTHSNQVLLELRNQIRSSSSYLFDVQQNRLTNTVNLLQIHSKSLVNSRKQTLHNQENQLIRVLPRILESEATKLEQAEFHLKLLDPLTVMQRGYAIVTNEKGVLSAKNLAKSGEALKIVTEAQQLDADVK</sequence>
<protein>
    <recommendedName>
        <fullName evidence="5">Exodeoxyribonuclease 7 large subunit</fullName>
        <ecNumber evidence="5">3.1.11.6</ecNumber>
    </recommendedName>
</protein>
<dbReference type="EC" id="3.1.11.6" evidence="5"/>
<dbReference type="PANTHER" id="PTHR30008">
    <property type="entry name" value="EXODEOXYRIBONUCLEASE 7 LARGE SUBUNIT"/>
    <property type="match status" value="1"/>
</dbReference>
<dbReference type="RefSeq" id="WP_144331909.1">
    <property type="nucleotide sequence ID" value="NZ_VLPL01000002.1"/>
</dbReference>
<evidence type="ECO:0000256" key="1">
    <source>
        <dbReference type="ARBA" id="ARBA00022490"/>
    </source>
</evidence>
<keyword evidence="3 5" id="KW-0378">Hydrolase</keyword>
<evidence type="ECO:0000256" key="3">
    <source>
        <dbReference type="ARBA" id="ARBA00022801"/>
    </source>
</evidence>
<evidence type="ECO:0000313" key="9">
    <source>
        <dbReference type="Proteomes" id="UP000316008"/>
    </source>
</evidence>
<dbReference type="OrthoDB" id="9802795at2"/>
<evidence type="ECO:0000256" key="5">
    <source>
        <dbReference type="RuleBase" id="RU004355"/>
    </source>
</evidence>
<comment type="caution">
    <text evidence="8">The sequence shown here is derived from an EMBL/GenBank/DDBJ whole genome shotgun (WGS) entry which is preliminary data.</text>
</comment>
<dbReference type="GO" id="GO:0006308">
    <property type="term" value="P:DNA catabolic process"/>
    <property type="evidence" value="ECO:0007669"/>
    <property type="project" value="UniProtKB-UniRule"/>
</dbReference>
<keyword evidence="4 5" id="KW-0269">Exonuclease</keyword>
<keyword evidence="2 5" id="KW-0540">Nuclease</keyword>
<comment type="catalytic activity">
    <reaction evidence="5">
        <text>Exonucleolytic cleavage in either 5'- to 3'- or 3'- to 5'-direction to yield nucleoside 5'-phosphates.</text>
        <dbReference type="EC" id="3.1.11.6"/>
    </reaction>
</comment>
<dbReference type="Proteomes" id="UP000316008">
    <property type="component" value="Unassembled WGS sequence"/>
</dbReference>
<dbReference type="GO" id="GO:0003676">
    <property type="term" value="F:nucleic acid binding"/>
    <property type="evidence" value="ECO:0007669"/>
    <property type="project" value="InterPro"/>
</dbReference>
<accession>A0A556N2J7</accession>
<dbReference type="InterPro" id="IPR020579">
    <property type="entry name" value="Exonuc_VII_lsu_C"/>
</dbReference>
<evidence type="ECO:0000259" key="7">
    <source>
        <dbReference type="Pfam" id="PF13742"/>
    </source>
</evidence>
<dbReference type="Pfam" id="PF02601">
    <property type="entry name" value="Exonuc_VII_L"/>
    <property type="match status" value="1"/>
</dbReference>
<keyword evidence="1" id="KW-0963">Cytoplasm</keyword>